<dbReference type="Proteomes" id="UP000494115">
    <property type="component" value="Unassembled WGS sequence"/>
</dbReference>
<accession>A0A6S7BM43</accession>
<gene>
    <name evidence="1" type="ORF">LMG28138_05576</name>
</gene>
<dbReference type="EMBL" id="CADIKM010000067">
    <property type="protein sequence ID" value="CAB3804801.1"/>
    <property type="molecule type" value="Genomic_DNA"/>
</dbReference>
<protein>
    <submittedName>
        <fullName evidence="1">Uncharacterized protein</fullName>
    </submittedName>
</protein>
<dbReference type="AlphaFoldDB" id="A0A6S7BM43"/>
<reference evidence="1 2" key="1">
    <citation type="submission" date="2020-04" db="EMBL/GenBank/DDBJ databases">
        <authorList>
            <person name="De Canck E."/>
        </authorList>
    </citation>
    <scope>NUCLEOTIDE SEQUENCE [LARGE SCALE GENOMIC DNA]</scope>
    <source>
        <strain evidence="1 2">LMG 28138</strain>
    </source>
</reference>
<evidence type="ECO:0000313" key="1">
    <source>
        <dbReference type="EMBL" id="CAB3804801.1"/>
    </source>
</evidence>
<organism evidence="1 2">
    <name type="scientific">Pararobbsia alpina</name>
    <dbReference type="NCBI Taxonomy" id="621374"/>
    <lineage>
        <taxon>Bacteria</taxon>
        <taxon>Pseudomonadati</taxon>
        <taxon>Pseudomonadota</taxon>
        <taxon>Betaproteobacteria</taxon>
        <taxon>Burkholderiales</taxon>
        <taxon>Burkholderiaceae</taxon>
        <taxon>Pararobbsia</taxon>
    </lineage>
</organism>
<proteinExistence type="predicted"/>
<name>A0A6S7BM43_9BURK</name>
<sequence length="37" mass="4340">MLFLEALIGVIWVRGAAFPDEEDPDERSEQHSFRKHI</sequence>
<keyword evidence="2" id="KW-1185">Reference proteome</keyword>
<evidence type="ECO:0000313" key="2">
    <source>
        <dbReference type="Proteomes" id="UP000494115"/>
    </source>
</evidence>